<proteinExistence type="predicted"/>
<gene>
    <name evidence="3" type="ORF">DK419_21130</name>
</gene>
<accession>A0A2U8WT98</accession>
<feature type="chain" id="PRO_5015835713" evidence="2">
    <location>
        <begin position="22"/>
        <end position="159"/>
    </location>
</feature>
<protein>
    <submittedName>
        <fullName evidence="3">Uncharacterized protein</fullName>
    </submittedName>
</protein>
<dbReference type="Proteomes" id="UP000245444">
    <property type="component" value="Chromosome"/>
</dbReference>
<feature type="compositionally biased region" description="Low complexity" evidence="1">
    <location>
        <begin position="134"/>
        <end position="143"/>
    </location>
</feature>
<keyword evidence="4" id="KW-1185">Reference proteome</keyword>
<feature type="signal peptide" evidence="2">
    <location>
        <begin position="1"/>
        <end position="21"/>
    </location>
</feature>
<evidence type="ECO:0000313" key="4">
    <source>
        <dbReference type="Proteomes" id="UP000245444"/>
    </source>
</evidence>
<dbReference type="KEGG" id="mtea:DK419_21130"/>
<evidence type="ECO:0000313" key="3">
    <source>
        <dbReference type="EMBL" id="AWN48546.1"/>
    </source>
</evidence>
<dbReference type="AlphaFoldDB" id="A0A2U8WT98"/>
<evidence type="ECO:0000256" key="2">
    <source>
        <dbReference type="SAM" id="SignalP"/>
    </source>
</evidence>
<name>A0A2U8WT98_9HYPH</name>
<keyword evidence="2" id="KW-0732">Signal</keyword>
<feature type="region of interest" description="Disordered" evidence="1">
    <location>
        <begin position="134"/>
        <end position="159"/>
    </location>
</feature>
<sequence>MAMLRAALLATCMPWTGSALAGAVSLPGKATIGSESRTIAMTLGCTMPAPRNAVGVLSIGFDVPDFQTFGKWFDFEAFDGPAGTLERLTEITVARGVRLPVAGHITVGGTSVHLSVNASMRGDSARLRKVRAPAEAASAGTGALRWRQESPRGSAPQSW</sequence>
<organism evidence="3 4">
    <name type="scientific">Methylobacterium terrae</name>
    <dbReference type="NCBI Taxonomy" id="2202827"/>
    <lineage>
        <taxon>Bacteria</taxon>
        <taxon>Pseudomonadati</taxon>
        <taxon>Pseudomonadota</taxon>
        <taxon>Alphaproteobacteria</taxon>
        <taxon>Hyphomicrobiales</taxon>
        <taxon>Methylobacteriaceae</taxon>
        <taxon>Methylobacterium</taxon>
    </lineage>
</organism>
<dbReference type="OrthoDB" id="7992124at2"/>
<reference evidence="3 4" key="1">
    <citation type="submission" date="2018-05" db="EMBL/GenBank/DDBJ databases">
        <title>Complete Genome Sequence of Methylobacterium sp. 17Sr1-28.</title>
        <authorList>
            <person name="Srinivasan S."/>
        </authorList>
    </citation>
    <scope>NUCLEOTIDE SEQUENCE [LARGE SCALE GENOMIC DNA]</scope>
    <source>
        <strain evidence="3 4">17Sr1-28</strain>
    </source>
</reference>
<dbReference type="EMBL" id="CP029553">
    <property type="protein sequence ID" value="AWN48546.1"/>
    <property type="molecule type" value="Genomic_DNA"/>
</dbReference>
<evidence type="ECO:0000256" key="1">
    <source>
        <dbReference type="SAM" id="MobiDB-lite"/>
    </source>
</evidence>